<sequence length="149" mass="15543">SESAEVILGLDMLKRFQVNIDLKNNALVVNDEKIPFLHEYEIRQMDEEDGIVDSAAVSVAPNAQTPPGPGKARAAAVTTTVGPVSAPDAVRSGGLAAAAAAAAASPARQRHSQEKIRLLVDLGATEEEAIRLLDQAKGNADLAASIFFG</sequence>
<evidence type="ECO:0000313" key="2">
    <source>
        <dbReference type="Proteomes" id="UP001145114"/>
    </source>
</evidence>
<dbReference type="EMBL" id="JAMZIH010002901">
    <property type="protein sequence ID" value="KAJ1677150.1"/>
    <property type="molecule type" value="Genomic_DNA"/>
</dbReference>
<keyword evidence="2" id="KW-1185">Reference proteome</keyword>
<reference evidence="1" key="1">
    <citation type="submission" date="2022-06" db="EMBL/GenBank/DDBJ databases">
        <title>Phylogenomic reconstructions and comparative analyses of Kickxellomycotina fungi.</title>
        <authorList>
            <person name="Reynolds N.K."/>
            <person name="Stajich J.E."/>
            <person name="Barry K."/>
            <person name="Grigoriev I.V."/>
            <person name="Crous P."/>
            <person name="Smith M.E."/>
        </authorList>
    </citation>
    <scope>NUCLEOTIDE SEQUENCE</scope>
    <source>
        <strain evidence="1">RSA 2271</strain>
    </source>
</reference>
<proteinExistence type="predicted"/>
<name>A0ACC1HKP7_9FUNG</name>
<accession>A0ACC1HKP7</accession>
<feature type="non-terminal residue" evidence="1">
    <location>
        <position position="1"/>
    </location>
</feature>
<dbReference type="Proteomes" id="UP001145114">
    <property type="component" value="Unassembled WGS sequence"/>
</dbReference>
<gene>
    <name evidence="1" type="primary">DDI1_2</name>
    <name evidence="1" type="ORF">EV182_006768</name>
</gene>
<organism evidence="1 2">
    <name type="scientific">Spiromyces aspiralis</name>
    <dbReference type="NCBI Taxonomy" id="68401"/>
    <lineage>
        <taxon>Eukaryota</taxon>
        <taxon>Fungi</taxon>
        <taxon>Fungi incertae sedis</taxon>
        <taxon>Zoopagomycota</taxon>
        <taxon>Kickxellomycotina</taxon>
        <taxon>Kickxellomycetes</taxon>
        <taxon>Kickxellales</taxon>
        <taxon>Kickxellaceae</taxon>
        <taxon>Spiromyces</taxon>
    </lineage>
</organism>
<evidence type="ECO:0000313" key="1">
    <source>
        <dbReference type="EMBL" id="KAJ1677150.1"/>
    </source>
</evidence>
<protein>
    <submittedName>
        <fullName evidence="1">DNA damage-inducible protein 1</fullName>
    </submittedName>
</protein>
<comment type="caution">
    <text evidence="1">The sequence shown here is derived from an EMBL/GenBank/DDBJ whole genome shotgun (WGS) entry which is preliminary data.</text>
</comment>